<evidence type="ECO:0000313" key="5">
    <source>
        <dbReference type="EMBL" id="VGO14257.1"/>
    </source>
</evidence>
<dbReference type="Gene3D" id="3.40.50.300">
    <property type="entry name" value="P-loop containing nucleotide triphosphate hydrolases"/>
    <property type="match status" value="1"/>
</dbReference>
<dbReference type="PROSITE" id="PS00662">
    <property type="entry name" value="T2SP_E"/>
    <property type="match status" value="1"/>
</dbReference>
<dbReference type="PANTHER" id="PTHR30258">
    <property type="entry name" value="TYPE II SECRETION SYSTEM PROTEIN GSPE-RELATED"/>
    <property type="match status" value="1"/>
</dbReference>
<dbReference type="InterPro" id="IPR037257">
    <property type="entry name" value="T2SS_E_N_sf"/>
</dbReference>
<dbReference type="InterPro" id="IPR027417">
    <property type="entry name" value="P-loop_NTPase"/>
</dbReference>
<dbReference type="RefSeq" id="WP_136079751.1">
    <property type="nucleotide sequence ID" value="NZ_CAAHFG010000001.1"/>
</dbReference>
<dbReference type="Gene3D" id="3.30.450.90">
    <property type="match status" value="1"/>
</dbReference>
<dbReference type="PANTHER" id="PTHR30258:SF1">
    <property type="entry name" value="PROTEIN TRANSPORT PROTEIN HOFB HOMOLOG"/>
    <property type="match status" value="1"/>
</dbReference>
<keyword evidence="3" id="KW-0067">ATP-binding</keyword>
<dbReference type="FunFam" id="3.40.50.300:FF:000398">
    <property type="entry name" value="Type IV pilus assembly ATPase PilB"/>
    <property type="match status" value="1"/>
</dbReference>
<dbReference type="AlphaFoldDB" id="A0A6C2U320"/>
<dbReference type="InterPro" id="IPR003593">
    <property type="entry name" value="AAA+_ATPase"/>
</dbReference>
<dbReference type="GO" id="GO:0016887">
    <property type="term" value="F:ATP hydrolysis activity"/>
    <property type="evidence" value="ECO:0007669"/>
    <property type="project" value="TreeGrafter"/>
</dbReference>
<accession>A0A6C2U320</accession>
<dbReference type="GO" id="GO:0005524">
    <property type="term" value="F:ATP binding"/>
    <property type="evidence" value="ECO:0007669"/>
    <property type="project" value="UniProtKB-KW"/>
</dbReference>
<comment type="similarity">
    <text evidence="1">Belongs to the GSP E family.</text>
</comment>
<evidence type="ECO:0000256" key="3">
    <source>
        <dbReference type="ARBA" id="ARBA00022840"/>
    </source>
</evidence>
<protein>
    <submittedName>
        <fullName evidence="5">Putative type II secretion system protein HxcR</fullName>
    </submittedName>
</protein>
<organism evidence="5 6">
    <name type="scientific">Pontiella desulfatans</name>
    <dbReference type="NCBI Taxonomy" id="2750659"/>
    <lineage>
        <taxon>Bacteria</taxon>
        <taxon>Pseudomonadati</taxon>
        <taxon>Kiritimatiellota</taxon>
        <taxon>Kiritimatiellia</taxon>
        <taxon>Kiritimatiellales</taxon>
        <taxon>Pontiellaceae</taxon>
        <taxon>Pontiella</taxon>
    </lineage>
</organism>
<dbReference type="InterPro" id="IPR001482">
    <property type="entry name" value="T2SS/T4SS_dom"/>
</dbReference>
<keyword evidence="6" id="KW-1185">Reference proteome</keyword>
<name>A0A6C2U320_PONDE</name>
<dbReference type="CDD" id="cd01129">
    <property type="entry name" value="PulE-GspE-like"/>
    <property type="match status" value="1"/>
</dbReference>
<evidence type="ECO:0000256" key="1">
    <source>
        <dbReference type="ARBA" id="ARBA00006611"/>
    </source>
</evidence>
<keyword evidence="2" id="KW-0547">Nucleotide-binding</keyword>
<evidence type="ECO:0000256" key="2">
    <source>
        <dbReference type="ARBA" id="ARBA00022741"/>
    </source>
</evidence>
<dbReference type="GO" id="GO:0005886">
    <property type="term" value="C:plasma membrane"/>
    <property type="evidence" value="ECO:0007669"/>
    <property type="project" value="TreeGrafter"/>
</dbReference>
<dbReference type="SUPFAM" id="SSF52540">
    <property type="entry name" value="P-loop containing nucleoside triphosphate hydrolases"/>
    <property type="match status" value="1"/>
</dbReference>
<proteinExistence type="inferred from homology"/>
<evidence type="ECO:0000313" key="6">
    <source>
        <dbReference type="Proteomes" id="UP000366872"/>
    </source>
</evidence>
<evidence type="ECO:0000259" key="4">
    <source>
        <dbReference type="PROSITE" id="PS00662"/>
    </source>
</evidence>
<dbReference type="Proteomes" id="UP000366872">
    <property type="component" value="Unassembled WGS sequence"/>
</dbReference>
<dbReference type="SUPFAM" id="SSF160246">
    <property type="entry name" value="EspE N-terminal domain-like"/>
    <property type="match status" value="1"/>
</dbReference>
<reference evidence="5 6" key="1">
    <citation type="submission" date="2019-04" db="EMBL/GenBank/DDBJ databases">
        <authorList>
            <person name="Van Vliet M D."/>
        </authorList>
    </citation>
    <scope>NUCLEOTIDE SEQUENCE [LARGE SCALE GENOMIC DNA]</scope>
    <source>
        <strain evidence="5 6">F1</strain>
    </source>
</reference>
<feature type="domain" description="Bacterial type II secretion system protein E" evidence="4">
    <location>
        <begin position="374"/>
        <end position="388"/>
    </location>
</feature>
<dbReference type="EMBL" id="CAAHFG010000001">
    <property type="protein sequence ID" value="VGO14257.1"/>
    <property type="molecule type" value="Genomic_DNA"/>
</dbReference>
<gene>
    <name evidence="5" type="primary">hxcR_1</name>
    <name evidence="5" type="ORF">PDESU_02816</name>
</gene>
<sequence>MQIDSVSNASGLGKIIRDLDPEAERIVETASREDKLNSLSAATGIEARELLAMLAHGCGLPLLTTFEPDLEGSTRFPDRLIHSCSALPIRPPEGHGQGRLCLATLWPPSARMERWVYAVCGREVDWFLVEPQRLTAVITKSFGVGAASLDESDTDGLDGGAEDEQEDENAAIIRFVNEVIQQAMRDRATDIHFEPRKEHLDIRYRIDGRLVPVNVPPNLVNFQSAIISRIKIMSRMNISEKRRPQDGRITYGKGRQEVDVRVSTLPTMYGESVSMRLLNEQSQPTSIQELGFLPDDEARIAKVLDLPHGIMLITGPTGSGKSTTLASFMRQIGTPDRRIITVEDPIEYEIPQINQTQVNSDIGLTFASALRSVLRQDPDVIMVGEIRDRETADIAVRASLTGHLVLSTLHTNDAPGAIVRLVDMGIEPFLIASSVKMVIAQRLIRRLCPHCAIPDDSPKEVIASCLMTLGMDQSLAAAADGLRLPAGCDACAGLGFRGRVGMFELLQVDETIHGLIVQRASAHEIRRQALLRGMRSLQACGWEHAANGRSALSEVMRYADMSESAEG</sequence>
<dbReference type="Pfam" id="PF00437">
    <property type="entry name" value="T2SSE"/>
    <property type="match status" value="1"/>
</dbReference>
<dbReference type="SMART" id="SM00382">
    <property type="entry name" value="AAA"/>
    <property type="match status" value="1"/>
</dbReference>